<reference evidence="8" key="1">
    <citation type="submission" date="2017-10" db="EMBL/GenBank/DDBJ databases">
        <authorList>
            <person name="Wilpiszeski R.L."/>
            <person name="Zhidan Z."/>
            <person name="House C.H."/>
        </authorList>
    </citation>
    <scope>NUCLEOTIDE SEQUENCE</scope>
    <source>
        <strain evidence="8">12_S12</strain>
    </source>
</reference>
<gene>
    <name evidence="8" type="ORF">CSW25_01035</name>
    <name evidence="7" type="ORF">CSW33_00340</name>
</gene>
<dbReference type="InterPro" id="IPR002942">
    <property type="entry name" value="S4_RNA-bd"/>
</dbReference>
<dbReference type="InterPro" id="IPR020103">
    <property type="entry name" value="PsdUridine_synth_cat_dom_sf"/>
</dbReference>
<feature type="domain" description="RNA-binding S4" evidence="6">
    <location>
        <begin position="5"/>
        <end position="65"/>
    </location>
</feature>
<dbReference type="InterPro" id="IPR050343">
    <property type="entry name" value="RsuA_PseudoU_synthase"/>
</dbReference>
<dbReference type="InterPro" id="IPR042092">
    <property type="entry name" value="PsdUridine_s_RsuA/RluB/E/F_cat"/>
</dbReference>
<dbReference type="GO" id="GO:0000455">
    <property type="term" value="P:enzyme-directed rRNA pseudouridine synthesis"/>
    <property type="evidence" value="ECO:0007669"/>
    <property type="project" value="UniProtKB-ARBA"/>
</dbReference>
<dbReference type="PANTHER" id="PTHR47683">
    <property type="entry name" value="PSEUDOURIDINE SYNTHASE FAMILY PROTEIN-RELATED"/>
    <property type="match status" value="1"/>
</dbReference>
<evidence type="ECO:0000313" key="8">
    <source>
        <dbReference type="EMBL" id="RTI09836.1"/>
    </source>
</evidence>
<dbReference type="GO" id="GO:0003723">
    <property type="term" value="F:RNA binding"/>
    <property type="evidence" value="ECO:0007669"/>
    <property type="project" value="UniProtKB-KW"/>
</dbReference>
<dbReference type="PROSITE" id="PS01149">
    <property type="entry name" value="PSI_RSU"/>
    <property type="match status" value="1"/>
</dbReference>
<evidence type="ECO:0000256" key="4">
    <source>
        <dbReference type="RuleBase" id="RU003887"/>
    </source>
</evidence>
<dbReference type="GO" id="GO:0120159">
    <property type="term" value="F:rRNA pseudouridine synthase activity"/>
    <property type="evidence" value="ECO:0007669"/>
    <property type="project" value="UniProtKB-ARBA"/>
</dbReference>
<sequence>MEKPLRLQAFLARAGVGSRRKAEELIRQGRVRVNGKVAVLGQKVNPGDVVEVDGKPVEPPRERIVLALHKPRGYTTTRHDPHAQKTVYDLLPSIPGLHPIGRLDRDSEGLLLLTNDGHLTLRLTHPRYGVRKVYRVWTKGGTLPEAVCQRLEKGVVLEDGPARALSCKPAPGGALLTLREGRKREVRRMLQAVGFPVVRLLRLRVGPIGLQSLRPGQYRRLSPKEVRALWAAAGLPGEAALEEGGLEVHGPHPVQEEGVSGEGFLGDGPGGQEGA</sequence>
<dbReference type="Proteomes" id="UP000287962">
    <property type="component" value="Unassembled WGS sequence"/>
</dbReference>
<dbReference type="PROSITE" id="PS50889">
    <property type="entry name" value="S4"/>
    <property type="match status" value="1"/>
</dbReference>
<dbReference type="AlphaFoldDB" id="A0A430SDY5"/>
<dbReference type="InterPro" id="IPR006145">
    <property type="entry name" value="PsdUridine_synth_RsuA/RluA"/>
</dbReference>
<dbReference type="InterPro" id="IPR000748">
    <property type="entry name" value="PsdUridine_synth_RsuA/RluB/E/F"/>
</dbReference>
<dbReference type="Gene3D" id="3.30.70.580">
    <property type="entry name" value="Pseudouridine synthase I, catalytic domain, N-terminal subdomain"/>
    <property type="match status" value="1"/>
</dbReference>
<dbReference type="EMBL" id="PEML01000021">
    <property type="protein sequence ID" value="RTI09836.1"/>
    <property type="molecule type" value="Genomic_DNA"/>
</dbReference>
<comment type="similarity">
    <text evidence="1 4">Belongs to the pseudouridine synthase RsuA family.</text>
</comment>
<dbReference type="InterPro" id="IPR018496">
    <property type="entry name" value="PsdUridine_synth_RsuA/RluB_CS"/>
</dbReference>
<evidence type="ECO:0000259" key="6">
    <source>
        <dbReference type="SMART" id="SM00363"/>
    </source>
</evidence>
<dbReference type="CDD" id="cd02870">
    <property type="entry name" value="PseudoU_synth_RsuA_like"/>
    <property type="match status" value="1"/>
</dbReference>
<evidence type="ECO:0000313" key="10">
    <source>
        <dbReference type="Proteomes" id="UP000287962"/>
    </source>
</evidence>
<dbReference type="PANTHER" id="PTHR47683:SF2">
    <property type="entry name" value="RNA-BINDING S4 DOMAIN-CONTAINING PROTEIN"/>
    <property type="match status" value="1"/>
</dbReference>
<dbReference type="SUPFAM" id="SSF55174">
    <property type="entry name" value="Alpha-L RNA-binding motif"/>
    <property type="match status" value="1"/>
</dbReference>
<keyword evidence="2 4" id="KW-0413">Isomerase</keyword>
<dbReference type="Gene3D" id="3.30.70.1560">
    <property type="entry name" value="Alpha-L RNA-binding motif"/>
    <property type="match status" value="1"/>
</dbReference>
<reference evidence="9 10" key="2">
    <citation type="journal article" date="2019" name="Extremophiles">
        <title>Biogeography of thermophiles and predominance of Thermus scotoductus in domestic water heaters.</title>
        <authorList>
            <person name="Wilpiszeski R.L."/>
            <person name="Zhang Z."/>
            <person name="House C.H."/>
        </authorList>
    </citation>
    <scope>NUCLEOTIDE SEQUENCE [LARGE SCALE GENOMIC DNA]</scope>
    <source>
        <strain evidence="8 10">12_S12</strain>
        <strain evidence="7 9">20_S20</strain>
    </source>
</reference>
<dbReference type="Pfam" id="PF00849">
    <property type="entry name" value="PseudoU_synth_2"/>
    <property type="match status" value="1"/>
</dbReference>
<dbReference type="Proteomes" id="UP000286928">
    <property type="component" value="Unassembled WGS sequence"/>
</dbReference>
<evidence type="ECO:0000256" key="5">
    <source>
        <dbReference type="SAM" id="MobiDB-lite"/>
    </source>
</evidence>
<accession>A0A430SDY5</accession>
<evidence type="ECO:0000313" key="7">
    <source>
        <dbReference type="EMBL" id="RTH34905.1"/>
    </source>
</evidence>
<feature type="region of interest" description="Disordered" evidence="5">
    <location>
        <begin position="249"/>
        <end position="275"/>
    </location>
</feature>
<dbReference type="RefSeq" id="WP_126164331.1">
    <property type="nucleotide sequence ID" value="NZ_PELO01000013.1"/>
</dbReference>
<dbReference type="NCBIfam" id="TIGR00093">
    <property type="entry name" value="pseudouridine synthase"/>
    <property type="match status" value="1"/>
</dbReference>
<dbReference type="Pfam" id="PF01479">
    <property type="entry name" value="S4"/>
    <property type="match status" value="1"/>
</dbReference>
<dbReference type="InterPro" id="IPR020094">
    <property type="entry name" value="TruA/RsuA/RluB/E/F_N"/>
</dbReference>
<dbReference type="EMBL" id="PEMD01000009">
    <property type="protein sequence ID" value="RTH34905.1"/>
    <property type="molecule type" value="Genomic_DNA"/>
</dbReference>
<evidence type="ECO:0000256" key="3">
    <source>
        <dbReference type="PROSITE-ProRule" id="PRU00182"/>
    </source>
</evidence>
<evidence type="ECO:0000313" key="9">
    <source>
        <dbReference type="Proteomes" id="UP000286928"/>
    </source>
</evidence>
<dbReference type="InterPro" id="IPR036986">
    <property type="entry name" value="S4_RNA-bd_sf"/>
</dbReference>
<organism evidence="7 9">
    <name type="scientific">Thermus scotoductus</name>
    <dbReference type="NCBI Taxonomy" id="37636"/>
    <lineage>
        <taxon>Bacteria</taxon>
        <taxon>Thermotogati</taxon>
        <taxon>Deinococcota</taxon>
        <taxon>Deinococci</taxon>
        <taxon>Thermales</taxon>
        <taxon>Thermaceae</taxon>
        <taxon>Thermus</taxon>
    </lineage>
</organism>
<keyword evidence="3" id="KW-0694">RNA-binding</keyword>
<dbReference type="Gene3D" id="3.10.290.10">
    <property type="entry name" value="RNA-binding S4 domain"/>
    <property type="match status" value="1"/>
</dbReference>
<evidence type="ECO:0000256" key="1">
    <source>
        <dbReference type="ARBA" id="ARBA00008348"/>
    </source>
</evidence>
<dbReference type="CDD" id="cd00165">
    <property type="entry name" value="S4"/>
    <property type="match status" value="1"/>
</dbReference>
<dbReference type="EC" id="5.4.99.-" evidence="4"/>
<dbReference type="FunFam" id="3.10.290.10:FF:000003">
    <property type="entry name" value="Pseudouridine synthase"/>
    <property type="match status" value="1"/>
</dbReference>
<comment type="caution">
    <text evidence="7">The sequence shown here is derived from an EMBL/GenBank/DDBJ whole genome shotgun (WGS) entry which is preliminary data.</text>
</comment>
<dbReference type="SMART" id="SM00363">
    <property type="entry name" value="S4"/>
    <property type="match status" value="1"/>
</dbReference>
<protein>
    <recommendedName>
        <fullName evidence="4">Pseudouridine synthase</fullName>
        <ecNumber evidence="4">5.4.99.-</ecNumber>
    </recommendedName>
</protein>
<name>A0A430SDY5_THESC</name>
<dbReference type="SUPFAM" id="SSF55120">
    <property type="entry name" value="Pseudouridine synthase"/>
    <property type="match status" value="1"/>
</dbReference>
<proteinExistence type="inferred from homology"/>
<keyword evidence="10" id="KW-1185">Reference proteome</keyword>
<evidence type="ECO:0000256" key="2">
    <source>
        <dbReference type="ARBA" id="ARBA00023235"/>
    </source>
</evidence>
<feature type="compositionally biased region" description="Gly residues" evidence="5">
    <location>
        <begin position="260"/>
        <end position="275"/>
    </location>
</feature>